<sequence>MEKHQAFKSKDVTTICTHVLQYCDEFINFAPDILPDASSSLHTFLPSLLTCIFGAPKTRGWIQTELTNEQDRAIQHLLQPKSAFIAALIKLSTQSDFCYDVLTDKLPDDIRRALTTGSVQYLPRIYNECIYLDKSKVINSIDYRAAATRQASVFPMAGTGEYRVRFNMIQFFLYYMTTAPTWPPLLPPSPTPASATSSINPFARSALPFTSSSTTTPSATATSTTASTTSQPPTNTVESTFLLPGKIRPIREGVYLQLIQQYMATFIPYVINEAEACVPGIEFFFQDALMEIWVRSLWIPSGQKLSLDMVTCLFMFVKYVITGDLRRAVISNADSLFGRLYQQLKVDYYLLLSRCALNWQREDSYIWLLNLWTLWSSPWKYTSTEILQGAPKNRDEWSRFKSKARVDHSPLDEGWALFLLDNACYYVTLVDVFLQRLSTSTLPDRLLPSPTPAPTNPTLATATAMPSGNANGLQPTSLTTPLSASKPIYPPVIPVIPAASTAMRPGPAAQPHPVQPAAPLQGTSLYGELVLINQLLDLWQTQGMVPLLRLVEDGIEATEAETSTLIDTHTYLANFLRHTRDQIIAHTPLAPPSHLAKVSDALTDMTSLGDRALVRDKLKQQHQWIRAVQGGTQVPWKASRLYSASRNPRQETLTKTLDTLSLAVKRRQPPPPSTLKKIGAPWTPFGQPTASTTTESQKQDAESISEILVSLSTTLEVPVPDSSAIESATTSTPINHTKPSLSTATASASTLQAPSFTTATRRKTVKDIIPLGPRPDTIVHSYESAFLLKNTYRLDCAVKHIWRRWIYHYCNSAGPDPRVSFRFLATPANVIYIILLVILIFHLVF</sequence>
<dbReference type="AlphaFoldDB" id="A0A1X2GR03"/>
<evidence type="ECO:0000256" key="1">
    <source>
        <dbReference type="ARBA" id="ARBA00004167"/>
    </source>
</evidence>
<reference evidence="7 8" key="1">
    <citation type="submission" date="2016-07" db="EMBL/GenBank/DDBJ databases">
        <title>Pervasive Adenine N6-methylation of Active Genes in Fungi.</title>
        <authorList>
            <consortium name="DOE Joint Genome Institute"/>
            <person name="Mondo S.J."/>
            <person name="Dannebaum R.O."/>
            <person name="Kuo R.C."/>
            <person name="Labutti K."/>
            <person name="Haridas S."/>
            <person name="Kuo A."/>
            <person name="Salamov A."/>
            <person name="Ahrendt S.R."/>
            <person name="Lipzen A."/>
            <person name="Sullivan W."/>
            <person name="Andreopoulos W.B."/>
            <person name="Clum A."/>
            <person name="Lindquist E."/>
            <person name="Daum C."/>
            <person name="Ramamoorthy G.K."/>
            <person name="Gryganskyi A."/>
            <person name="Culley D."/>
            <person name="Magnuson J.K."/>
            <person name="James T.Y."/>
            <person name="O'Malley M.A."/>
            <person name="Stajich J.E."/>
            <person name="Spatafora J.W."/>
            <person name="Visel A."/>
            <person name="Grigoriev I.V."/>
        </authorList>
    </citation>
    <scope>NUCLEOTIDE SEQUENCE [LARGE SCALE GENOMIC DNA]</scope>
    <source>
        <strain evidence="7 8">NRRL 3301</strain>
    </source>
</reference>
<evidence type="ECO:0000256" key="6">
    <source>
        <dbReference type="SAM" id="Phobius"/>
    </source>
</evidence>
<keyword evidence="3 6" id="KW-1133">Transmembrane helix</keyword>
<feature type="transmembrane region" description="Helical" evidence="6">
    <location>
        <begin position="823"/>
        <end position="844"/>
    </location>
</feature>
<organism evidence="7 8">
    <name type="scientific">Hesseltinella vesiculosa</name>
    <dbReference type="NCBI Taxonomy" id="101127"/>
    <lineage>
        <taxon>Eukaryota</taxon>
        <taxon>Fungi</taxon>
        <taxon>Fungi incertae sedis</taxon>
        <taxon>Mucoromycota</taxon>
        <taxon>Mucoromycotina</taxon>
        <taxon>Mucoromycetes</taxon>
        <taxon>Mucorales</taxon>
        <taxon>Cunninghamellaceae</taxon>
        <taxon>Hesseltinella</taxon>
    </lineage>
</organism>
<feature type="region of interest" description="Disordered" evidence="5">
    <location>
        <begin position="445"/>
        <end position="481"/>
    </location>
</feature>
<dbReference type="EMBL" id="MCGT01000006">
    <property type="protein sequence ID" value="ORX58717.1"/>
    <property type="molecule type" value="Genomic_DNA"/>
</dbReference>
<proteinExistence type="predicted"/>
<dbReference type="PANTHER" id="PTHR12988">
    <property type="entry name" value="SPHINGOMYELIN PHOSPHODIESTERASE 4"/>
    <property type="match status" value="1"/>
</dbReference>
<dbReference type="GO" id="GO:0046513">
    <property type="term" value="P:ceramide biosynthetic process"/>
    <property type="evidence" value="ECO:0007669"/>
    <property type="project" value="TreeGrafter"/>
</dbReference>
<keyword evidence="8" id="KW-1185">Reference proteome</keyword>
<feature type="compositionally biased region" description="Polar residues" evidence="5">
    <location>
        <begin position="686"/>
        <end position="696"/>
    </location>
</feature>
<dbReference type="GO" id="GO:0046475">
    <property type="term" value="P:glycerophospholipid catabolic process"/>
    <property type="evidence" value="ECO:0007669"/>
    <property type="project" value="TreeGrafter"/>
</dbReference>
<evidence type="ECO:0000313" key="8">
    <source>
        <dbReference type="Proteomes" id="UP000242146"/>
    </source>
</evidence>
<keyword evidence="4 6" id="KW-0472">Membrane</keyword>
<dbReference type="GO" id="GO:0016020">
    <property type="term" value="C:membrane"/>
    <property type="evidence" value="ECO:0007669"/>
    <property type="project" value="UniProtKB-SubCell"/>
</dbReference>
<evidence type="ECO:0000256" key="2">
    <source>
        <dbReference type="ARBA" id="ARBA00022692"/>
    </source>
</evidence>
<evidence type="ECO:0008006" key="9">
    <source>
        <dbReference type="Google" id="ProtNLM"/>
    </source>
</evidence>
<accession>A0A1X2GR03</accession>
<protein>
    <recommendedName>
        <fullName evidence="9">Sphingomyelin phosphodiesterase</fullName>
    </recommendedName>
</protein>
<feature type="region of interest" description="Disordered" evidence="5">
    <location>
        <begin position="725"/>
        <end position="746"/>
    </location>
</feature>
<keyword evidence="2 6" id="KW-0812">Transmembrane</keyword>
<evidence type="ECO:0000313" key="7">
    <source>
        <dbReference type="EMBL" id="ORX58717.1"/>
    </source>
</evidence>
<dbReference type="STRING" id="101127.A0A1X2GR03"/>
<feature type="compositionally biased region" description="Polar residues" evidence="5">
    <location>
        <begin position="725"/>
        <end position="741"/>
    </location>
</feature>
<evidence type="ECO:0000256" key="3">
    <source>
        <dbReference type="ARBA" id="ARBA00022989"/>
    </source>
</evidence>
<dbReference type="GO" id="GO:0006685">
    <property type="term" value="P:sphingomyelin catabolic process"/>
    <property type="evidence" value="ECO:0007669"/>
    <property type="project" value="TreeGrafter"/>
</dbReference>
<comment type="subcellular location">
    <subcellularLocation>
        <location evidence="1">Membrane</location>
        <topology evidence="1">Single-pass membrane protein</topology>
    </subcellularLocation>
</comment>
<feature type="region of interest" description="Disordered" evidence="5">
    <location>
        <begin position="208"/>
        <end position="235"/>
    </location>
</feature>
<dbReference type="OrthoDB" id="10251508at2759"/>
<feature type="region of interest" description="Disordered" evidence="5">
    <location>
        <begin position="664"/>
        <end position="702"/>
    </location>
</feature>
<dbReference type="Proteomes" id="UP000242146">
    <property type="component" value="Unassembled WGS sequence"/>
</dbReference>
<feature type="compositionally biased region" description="Polar residues" evidence="5">
    <location>
        <begin position="466"/>
        <end position="481"/>
    </location>
</feature>
<dbReference type="GO" id="GO:0050290">
    <property type="term" value="F:sphingomyelin phosphodiesterase D activity"/>
    <property type="evidence" value="ECO:0007669"/>
    <property type="project" value="InterPro"/>
</dbReference>
<comment type="caution">
    <text evidence="7">The sequence shown here is derived from an EMBL/GenBank/DDBJ whole genome shotgun (WGS) entry which is preliminary data.</text>
</comment>
<dbReference type="InterPro" id="IPR024129">
    <property type="entry name" value="Sphingomy_SMPD4"/>
</dbReference>
<evidence type="ECO:0000256" key="5">
    <source>
        <dbReference type="SAM" id="MobiDB-lite"/>
    </source>
</evidence>
<dbReference type="PANTHER" id="PTHR12988:SF6">
    <property type="entry name" value="SPHINGOMYELIN PHOSPHODIESTERASE 4"/>
    <property type="match status" value="1"/>
</dbReference>
<gene>
    <name evidence="7" type="ORF">DM01DRAFT_1381392</name>
</gene>
<evidence type="ECO:0000256" key="4">
    <source>
        <dbReference type="ARBA" id="ARBA00023136"/>
    </source>
</evidence>
<name>A0A1X2GR03_9FUNG</name>